<gene>
    <name evidence="3" type="ORF">LAX5112_01214</name>
</gene>
<evidence type="ECO:0000256" key="1">
    <source>
        <dbReference type="SAM" id="MobiDB-lite"/>
    </source>
</evidence>
<dbReference type="Gene3D" id="2.40.50.230">
    <property type="entry name" value="Gp5 N-terminal domain"/>
    <property type="match status" value="1"/>
</dbReference>
<protein>
    <recommendedName>
        <fullName evidence="2">Phage protein Gp138 N-terminal domain-containing protein</fullName>
    </recommendedName>
</protein>
<evidence type="ECO:0000259" key="2">
    <source>
        <dbReference type="Pfam" id="PF18352"/>
    </source>
</evidence>
<dbReference type="Proteomes" id="UP000053235">
    <property type="component" value="Unassembled WGS sequence"/>
</dbReference>
<dbReference type="InterPro" id="IPR037026">
    <property type="entry name" value="Vgr_OB-fold_dom_sf"/>
</dbReference>
<reference evidence="4" key="1">
    <citation type="submission" date="2015-07" db="EMBL/GenBank/DDBJ databases">
        <authorList>
            <person name="Rodrigo-Torres Lidia"/>
            <person name="Arahal R.David."/>
        </authorList>
    </citation>
    <scope>NUCLEOTIDE SEQUENCE [LARGE SCALE GENOMIC DNA]</scope>
    <source>
        <strain evidence="4">CECT 5112</strain>
    </source>
</reference>
<evidence type="ECO:0000313" key="4">
    <source>
        <dbReference type="Proteomes" id="UP000053235"/>
    </source>
</evidence>
<evidence type="ECO:0000313" key="3">
    <source>
        <dbReference type="EMBL" id="CTQ67104.1"/>
    </source>
</evidence>
<proteinExistence type="predicted"/>
<feature type="domain" description="Phage protein Gp138 N-terminal" evidence="2">
    <location>
        <begin position="33"/>
        <end position="125"/>
    </location>
</feature>
<dbReference type="RefSeq" id="WP_055671053.1">
    <property type="nucleotide sequence ID" value="NZ_CXWD01000004.1"/>
</dbReference>
<dbReference type="Pfam" id="PF18352">
    <property type="entry name" value="Gp138_N"/>
    <property type="match status" value="1"/>
</dbReference>
<organism evidence="3 4">
    <name type="scientific">Roseibium alexandrii</name>
    <dbReference type="NCBI Taxonomy" id="388408"/>
    <lineage>
        <taxon>Bacteria</taxon>
        <taxon>Pseudomonadati</taxon>
        <taxon>Pseudomonadota</taxon>
        <taxon>Alphaproteobacteria</taxon>
        <taxon>Hyphomicrobiales</taxon>
        <taxon>Stappiaceae</taxon>
        <taxon>Roseibium</taxon>
    </lineage>
</organism>
<accession>A0A0M6ZZY0</accession>
<dbReference type="OrthoDB" id="1903830at2"/>
<feature type="region of interest" description="Disordered" evidence="1">
    <location>
        <begin position="99"/>
        <end position="118"/>
    </location>
</feature>
<dbReference type="InterPro" id="IPR041599">
    <property type="entry name" value="Gp138_N"/>
</dbReference>
<dbReference type="EMBL" id="CXWD01000004">
    <property type="protein sequence ID" value="CTQ67104.1"/>
    <property type="molecule type" value="Genomic_DNA"/>
</dbReference>
<keyword evidence="4" id="KW-1185">Reference proteome</keyword>
<dbReference type="STRING" id="388408.LAX5112_01214"/>
<name>A0A0M6ZZY0_9HYPH</name>
<feature type="region of interest" description="Disordered" evidence="1">
    <location>
        <begin position="1"/>
        <end position="27"/>
    </location>
</feature>
<dbReference type="AlphaFoldDB" id="A0A0M6ZZY0"/>
<sequence length="221" mass="24704">MSIGYRGKTTNADREVTAAQAQEQSEADWGELTGTVESFDPETQTISVKPDYLPIHDGQEVEMPVLQEVPVRFQRMGGFVVTTPVKKGDRVALRPQMRSSEEFHTEGSYNAPKDKRSKSLSDMEAFLDGGEPLTNPIKNFNTDNMEIRSEDGRFAIEMSEDGKYRMRGAEGNWFDLLAQLAELLASDKLNVKIGSSKGMIHELEHRDQYADIAGKLRGMAL</sequence>